<dbReference type="PANTHER" id="PTHR47326:SF1">
    <property type="entry name" value="HTH PSQ-TYPE DOMAIN-CONTAINING PROTEIN"/>
    <property type="match status" value="1"/>
</dbReference>
<proteinExistence type="predicted"/>
<accession>A0AA38IEA9</accession>
<keyword evidence="2" id="KW-1185">Reference proteome</keyword>
<evidence type="ECO:0000313" key="2">
    <source>
        <dbReference type="Proteomes" id="UP001168821"/>
    </source>
</evidence>
<comment type="caution">
    <text evidence="1">The sequence shown here is derived from an EMBL/GenBank/DDBJ whole genome shotgun (WGS) entry which is preliminary data.</text>
</comment>
<name>A0AA38IEA9_9CUCU</name>
<evidence type="ECO:0000313" key="1">
    <source>
        <dbReference type="EMBL" id="KAJ3654992.1"/>
    </source>
</evidence>
<dbReference type="EMBL" id="JALNTZ010000004">
    <property type="protein sequence ID" value="KAJ3654992.1"/>
    <property type="molecule type" value="Genomic_DNA"/>
</dbReference>
<dbReference type="AlphaFoldDB" id="A0AA38IEA9"/>
<protein>
    <recommendedName>
        <fullName evidence="3">DUF4817 domain-containing protein</fullName>
    </recommendedName>
</protein>
<reference evidence="1" key="1">
    <citation type="journal article" date="2023" name="G3 (Bethesda)">
        <title>Whole genome assemblies of Zophobas morio and Tenebrio molitor.</title>
        <authorList>
            <person name="Kaur S."/>
            <person name="Stinson S.A."/>
            <person name="diCenzo G.C."/>
        </authorList>
    </citation>
    <scope>NUCLEOTIDE SEQUENCE</scope>
    <source>
        <strain evidence="1">QUZm001</strain>
    </source>
</reference>
<dbReference type="Proteomes" id="UP001168821">
    <property type="component" value="Unassembled WGS sequence"/>
</dbReference>
<gene>
    <name evidence="1" type="ORF">Zmor_014140</name>
</gene>
<dbReference type="PANTHER" id="PTHR47326">
    <property type="entry name" value="TRANSPOSABLE ELEMENT TC3 TRANSPOSASE-LIKE PROTEIN"/>
    <property type="match status" value="1"/>
</dbReference>
<sequence length="102" mass="11633">MILIYGECRKNARRAAQLYARRYPDRVANIFTRLENALHSKWPANKRKRNRTATSLVNEVEVLAQVNENPHLGQIAIARQVGISQSSVCRILKINFTPTICS</sequence>
<organism evidence="1 2">
    <name type="scientific">Zophobas morio</name>
    <dbReference type="NCBI Taxonomy" id="2755281"/>
    <lineage>
        <taxon>Eukaryota</taxon>
        <taxon>Metazoa</taxon>
        <taxon>Ecdysozoa</taxon>
        <taxon>Arthropoda</taxon>
        <taxon>Hexapoda</taxon>
        <taxon>Insecta</taxon>
        <taxon>Pterygota</taxon>
        <taxon>Neoptera</taxon>
        <taxon>Endopterygota</taxon>
        <taxon>Coleoptera</taxon>
        <taxon>Polyphaga</taxon>
        <taxon>Cucujiformia</taxon>
        <taxon>Tenebrionidae</taxon>
        <taxon>Zophobas</taxon>
    </lineage>
</organism>
<dbReference type="Gene3D" id="1.10.10.60">
    <property type="entry name" value="Homeodomain-like"/>
    <property type="match status" value="1"/>
</dbReference>
<evidence type="ECO:0008006" key="3">
    <source>
        <dbReference type="Google" id="ProtNLM"/>
    </source>
</evidence>